<dbReference type="KEGG" id="cco:CCC13826_0301"/>
<gene>
    <name evidence="1" type="ORF">CCC13826_0301</name>
</gene>
<evidence type="ECO:0000313" key="2">
    <source>
        <dbReference type="Proteomes" id="UP000001121"/>
    </source>
</evidence>
<evidence type="ECO:0000313" key="1">
    <source>
        <dbReference type="EMBL" id="EAT97670.1"/>
    </source>
</evidence>
<name>A7ZG51_CAMC1</name>
<proteinExistence type="predicted"/>
<dbReference type="RefSeq" id="WP_012140596.1">
    <property type="nucleotide sequence ID" value="NC_009802.2"/>
</dbReference>
<sequence length="74" mass="8596">MQTLTIQADNADFIEKAREILITLAKFDGVKLNLSDEVKYQSRFSEYEADVEAIRRGELETYPLEGIRDEIAKW</sequence>
<accession>A7ZG51</accession>
<dbReference type="AlphaFoldDB" id="A7ZG51"/>
<reference evidence="2" key="1">
    <citation type="submission" date="2007-10" db="EMBL/GenBank/DDBJ databases">
        <title>Genome sequence of Campylobacter concisus 13826 isolated from human feces.</title>
        <authorList>
            <person name="Fouts D.E."/>
            <person name="Mongodin E.F."/>
            <person name="Puiu D."/>
            <person name="Sebastian Y."/>
            <person name="Miller W.G."/>
            <person name="Mandrell R.E."/>
            <person name="On S."/>
            <person name="Nelson K.E."/>
        </authorList>
    </citation>
    <scope>NUCLEOTIDE SEQUENCE [LARGE SCALE GENOMIC DNA]</scope>
    <source>
        <strain evidence="2">13826</strain>
    </source>
</reference>
<dbReference type="eggNOG" id="ENOG5030N76">
    <property type="taxonomic scope" value="Bacteria"/>
</dbReference>
<protein>
    <submittedName>
        <fullName evidence="1">Uncharacterized protein</fullName>
    </submittedName>
</protein>
<dbReference type="STRING" id="360104.CCC13826_0301"/>
<organism evidence="1 2">
    <name type="scientific">Campylobacter concisus (strain 13826)</name>
    <dbReference type="NCBI Taxonomy" id="360104"/>
    <lineage>
        <taxon>Bacteria</taxon>
        <taxon>Pseudomonadati</taxon>
        <taxon>Campylobacterota</taxon>
        <taxon>Epsilonproteobacteria</taxon>
        <taxon>Campylobacterales</taxon>
        <taxon>Campylobacteraceae</taxon>
        <taxon>Campylobacter</taxon>
    </lineage>
</organism>
<dbReference type="Proteomes" id="UP000001121">
    <property type="component" value="Chromosome"/>
</dbReference>
<dbReference type="OrthoDB" id="5358080at2"/>
<dbReference type="HOGENOM" id="CLU_2680749_0_0_7"/>
<dbReference type="EMBL" id="CP000792">
    <property type="protein sequence ID" value="EAT97670.1"/>
    <property type="molecule type" value="Genomic_DNA"/>
</dbReference>